<organism evidence="1 2">
    <name type="scientific">Enterovibrio coralii</name>
    <dbReference type="NCBI Taxonomy" id="294935"/>
    <lineage>
        <taxon>Bacteria</taxon>
        <taxon>Pseudomonadati</taxon>
        <taxon>Pseudomonadota</taxon>
        <taxon>Gammaproteobacteria</taxon>
        <taxon>Vibrionales</taxon>
        <taxon>Vibrionaceae</taxon>
        <taxon>Enterovibrio</taxon>
    </lineage>
</organism>
<name>A0A135I4W2_9GAMM</name>
<dbReference type="AlphaFoldDB" id="A0A135I4W2"/>
<evidence type="ECO:0000313" key="2">
    <source>
        <dbReference type="Proteomes" id="UP000070529"/>
    </source>
</evidence>
<accession>A0A135I4W2</accession>
<dbReference type="STRING" id="294935.ATN88_22330"/>
<dbReference type="InterPro" id="IPR021409">
    <property type="entry name" value="DUF3047"/>
</dbReference>
<proteinExistence type="predicted"/>
<evidence type="ECO:0008006" key="3">
    <source>
        <dbReference type="Google" id="ProtNLM"/>
    </source>
</evidence>
<dbReference type="EMBL" id="LNTY01000051">
    <property type="protein sequence ID" value="KXF80483.1"/>
    <property type="molecule type" value="Genomic_DNA"/>
</dbReference>
<dbReference type="Proteomes" id="UP000070529">
    <property type="component" value="Unassembled WGS sequence"/>
</dbReference>
<sequence length="219" mass="24172">MLVVSVGLIAYPALGDESAALQGTIFPYSPLDAWKEQTFIGATAYQPTFDKAKGEGRLLTESEGSASALYREVDITLDETPLLSWGWEIKRFPTVESIKTKKNDDYALRVSVTARTGFTMMSSQTIVYVWSPHDNVDASWPSPFSPKKFKLINVSSGDATGEWREVKRNVKQDFQRVFGLDIKKVSAIAIMSDSDNSNSRASGVISPLVFSERSSGKDK</sequence>
<gene>
    <name evidence="1" type="ORF">ATN88_22330</name>
</gene>
<evidence type="ECO:0000313" key="1">
    <source>
        <dbReference type="EMBL" id="KXF80483.1"/>
    </source>
</evidence>
<reference evidence="1 2" key="1">
    <citation type="submission" date="2015-11" db="EMBL/GenBank/DDBJ databases">
        <title>Genomic Taxonomy of the Vibrionaceae.</title>
        <authorList>
            <person name="Gomez-Gil B."/>
            <person name="Enciso-Ibarra J."/>
        </authorList>
    </citation>
    <scope>NUCLEOTIDE SEQUENCE [LARGE SCALE GENOMIC DNA]</scope>
    <source>
        <strain evidence="1 2">CAIM 912</strain>
    </source>
</reference>
<comment type="caution">
    <text evidence="1">The sequence shown here is derived from an EMBL/GenBank/DDBJ whole genome shotgun (WGS) entry which is preliminary data.</text>
</comment>
<protein>
    <recommendedName>
        <fullName evidence="3">DUF3047 domain-containing protein</fullName>
    </recommendedName>
</protein>
<dbReference type="Pfam" id="PF11249">
    <property type="entry name" value="DUF3047"/>
    <property type="match status" value="1"/>
</dbReference>
<keyword evidence="2" id="KW-1185">Reference proteome</keyword>